<dbReference type="AlphaFoldDB" id="A0A2P2K3W3"/>
<dbReference type="EMBL" id="GGEC01019899">
    <property type="protein sequence ID" value="MBX00383.1"/>
    <property type="molecule type" value="Transcribed_RNA"/>
</dbReference>
<name>A0A2P2K3W3_RHIMU</name>
<organism evidence="1">
    <name type="scientific">Rhizophora mucronata</name>
    <name type="common">Asiatic mangrove</name>
    <dbReference type="NCBI Taxonomy" id="61149"/>
    <lineage>
        <taxon>Eukaryota</taxon>
        <taxon>Viridiplantae</taxon>
        <taxon>Streptophyta</taxon>
        <taxon>Embryophyta</taxon>
        <taxon>Tracheophyta</taxon>
        <taxon>Spermatophyta</taxon>
        <taxon>Magnoliopsida</taxon>
        <taxon>eudicotyledons</taxon>
        <taxon>Gunneridae</taxon>
        <taxon>Pentapetalae</taxon>
        <taxon>rosids</taxon>
        <taxon>fabids</taxon>
        <taxon>Malpighiales</taxon>
        <taxon>Rhizophoraceae</taxon>
        <taxon>Rhizophora</taxon>
    </lineage>
</organism>
<proteinExistence type="predicted"/>
<reference evidence="1" key="1">
    <citation type="submission" date="2018-02" db="EMBL/GenBank/DDBJ databases">
        <title>Rhizophora mucronata_Transcriptome.</title>
        <authorList>
            <person name="Meera S.P."/>
            <person name="Sreeshan A."/>
            <person name="Augustine A."/>
        </authorList>
    </citation>
    <scope>NUCLEOTIDE SEQUENCE</scope>
    <source>
        <tissue evidence="1">Leaf</tissue>
    </source>
</reference>
<sequence length="17" mass="2262">MIWFTLFVNWLRGWCWC</sequence>
<accession>A0A2P2K3W3</accession>
<evidence type="ECO:0000313" key="1">
    <source>
        <dbReference type="EMBL" id="MBX00383.1"/>
    </source>
</evidence>
<protein>
    <submittedName>
        <fullName evidence="1">Uncharacterized protein</fullName>
    </submittedName>
</protein>